<evidence type="ECO:0000259" key="5">
    <source>
        <dbReference type="Pfam" id="PF01494"/>
    </source>
</evidence>
<reference evidence="6 7" key="1">
    <citation type="submission" date="2024-09" db="EMBL/GenBank/DDBJ databases">
        <authorList>
            <person name="Sun Q."/>
            <person name="Mori K."/>
        </authorList>
    </citation>
    <scope>NUCLEOTIDE SEQUENCE [LARGE SCALE GENOMIC DNA]</scope>
    <source>
        <strain evidence="6 7">JCM 13503</strain>
    </source>
</reference>
<dbReference type="Proteomes" id="UP001589733">
    <property type="component" value="Unassembled WGS sequence"/>
</dbReference>
<dbReference type="GO" id="GO:0004497">
    <property type="term" value="F:monooxygenase activity"/>
    <property type="evidence" value="ECO:0007669"/>
    <property type="project" value="UniProtKB-KW"/>
</dbReference>
<gene>
    <name evidence="6" type="ORF">ACFFLM_11715</name>
</gene>
<keyword evidence="4" id="KW-0274">FAD</keyword>
<comment type="caution">
    <text evidence="6">The sequence shown here is derived from an EMBL/GenBank/DDBJ whole genome shotgun (WGS) entry which is preliminary data.</text>
</comment>
<organism evidence="6 7">
    <name type="scientific">Deinococcus oregonensis</name>
    <dbReference type="NCBI Taxonomy" id="1805970"/>
    <lineage>
        <taxon>Bacteria</taxon>
        <taxon>Thermotogati</taxon>
        <taxon>Deinococcota</taxon>
        <taxon>Deinococci</taxon>
        <taxon>Deinococcales</taxon>
        <taxon>Deinococcaceae</taxon>
        <taxon>Deinococcus</taxon>
    </lineage>
</organism>
<evidence type="ECO:0000256" key="4">
    <source>
        <dbReference type="ARBA" id="ARBA00022827"/>
    </source>
</evidence>
<sequence length="570" mass="61483">MIHAHHDVDVLIVGAGPVGLTLALALHRYGVTYRLVDKKDGPELYTKAGNLWNRTQEVFLALGVLNELKRDSLEYTTLMLHAYGRRIGTFTLADAPSPCKRVIQVGQNCVEARLAAHLTGLGHGPEYGTQALDIQAGEDQVSATLHTAQGSQTVRARYLVGTDGAGGSVRRQLGLRTNAVPLTGKSMRQCDAKLTWQRSGDTDVLWFFLFDTGFCSVLPMPGGEHRIWFIQDEQDVPDRAPTLDELQSALRDVAGDPTVTLSDPTWLDHQRQFRTGIAPTFRSGRVLLAGDAGHVALPIGGQGMNTGVQDAFNLAWKLASVIRGHGPDALLDSYAVERHGVRSGLLKDQKAGFQRLTDPGELQQILVRTVGPIVARRGSRGNLVTLGRRDQAMLDIAYPDSPLSVHHEAGRVRAGERAPDALVVDMPEGRTSSVFHTLYDLDADADGASSAPRWTLLLFDGGEVRTHSALRQAVQDVRDLSAGLTIRPVVSAGAAHWAASGAPLLLDLDGFAHEAYGASGACAYLVRPDGHVAWCGSVERTTDLLAYLRRWHRSPLTVGATSDASRAVGT</sequence>
<dbReference type="InterPro" id="IPR050641">
    <property type="entry name" value="RIFMO-like"/>
</dbReference>
<dbReference type="SUPFAM" id="SSF52833">
    <property type="entry name" value="Thioredoxin-like"/>
    <property type="match status" value="1"/>
</dbReference>
<proteinExistence type="inferred from homology"/>
<dbReference type="EMBL" id="JBHLYR010000033">
    <property type="protein sequence ID" value="MFB9992635.1"/>
    <property type="molecule type" value="Genomic_DNA"/>
</dbReference>
<dbReference type="Gene3D" id="3.50.50.60">
    <property type="entry name" value="FAD/NAD(P)-binding domain"/>
    <property type="match status" value="1"/>
</dbReference>
<evidence type="ECO:0000256" key="3">
    <source>
        <dbReference type="ARBA" id="ARBA00022630"/>
    </source>
</evidence>
<dbReference type="Gene3D" id="3.30.70.2450">
    <property type="match status" value="1"/>
</dbReference>
<evidence type="ECO:0000256" key="2">
    <source>
        <dbReference type="ARBA" id="ARBA00007801"/>
    </source>
</evidence>
<dbReference type="PANTHER" id="PTHR43004:SF19">
    <property type="entry name" value="BINDING MONOOXYGENASE, PUTATIVE (JCVI)-RELATED"/>
    <property type="match status" value="1"/>
</dbReference>
<accession>A0ABV6AYW5</accession>
<keyword evidence="6" id="KW-0503">Monooxygenase</keyword>
<dbReference type="Pfam" id="PF01494">
    <property type="entry name" value="FAD_binding_3"/>
    <property type="match status" value="1"/>
</dbReference>
<dbReference type="PANTHER" id="PTHR43004">
    <property type="entry name" value="TRK SYSTEM POTASSIUM UPTAKE PROTEIN"/>
    <property type="match status" value="1"/>
</dbReference>
<dbReference type="InterPro" id="IPR036188">
    <property type="entry name" value="FAD/NAD-bd_sf"/>
</dbReference>
<dbReference type="InterPro" id="IPR002938">
    <property type="entry name" value="FAD-bd"/>
</dbReference>
<keyword evidence="3" id="KW-0285">Flavoprotein</keyword>
<keyword evidence="7" id="KW-1185">Reference proteome</keyword>
<comment type="cofactor">
    <cofactor evidence="1">
        <name>FAD</name>
        <dbReference type="ChEBI" id="CHEBI:57692"/>
    </cofactor>
</comment>
<comment type="similarity">
    <text evidence="2">Belongs to the PheA/TfdB FAD monooxygenase family.</text>
</comment>
<evidence type="ECO:0000313" key="7">
    <source>
        <dbReference type="Proteomes" id="UP001589733"/>
    </source>
</evidence>
<dbReference type="RefSeq" id="WP_380009919.1">
    <property type="nucleotide sequence ID" value="NZ_JBHLYR010000033.1"/>
</dbReference>
<evidence type="ECO:0000313" key="6">
    <source>
        <dbReference type="EMBL" id="MFB9992635.1"/>
    </source>
</evidence>
<dbReference type="SUPFAM" id="SSF51905">
    <property type="entry name" value="FAD/NAD(P)-binding domain"/>
    <property type="match status" value="1"/>
</dbReference>
<evidence type="ECO:0000256" key="1">
    <source>
        <dbReference type="ARBA" id="ARBA00001974"/>
    </source>
</evidence>
<dbReference type="InterPro" id="IPR036249">
    <property type="entry name" value="Thioredoxin-like_sf"/>
</dbReference>
<keyword evidence="6" id="KW-0560">Oxidoreductase</keyword>
<name>A0ABV6AYW5_9DEIO</name>
<dbReference type="Gene3D" id="3.40.30.120">
    <property type="match status" value="1"/>
</dbReference>
<dbReference type="PRINTS" id="PR00420">
    <property type="entry name" value="RNGMNOXGNASE"/>
</dbReference>
<feature type="domain" description="FAD-binding" evidence="5">
    <location>
        <begin position="7"/>
        <end position="343"/>
    </location>
</feature>
<protein>
    <submittedName>
        <fullName evidence="6">FAD-dependent monooxygenase</fullName>
    </submittedName>
</protein>